<keyword evidence="1" id="KW-0479">Metal-binding</keyword>
<sequence>MLLKSHSSKISYEALYDMCDYSTALYYNCLMCGNVYSSAVGTLNHIRNAHGYDIPARRVEGKSRPLENDYDEEHYACLACWFHCSMDELPVLHYHTIMQHSPRPIITERERNNYMYTRTNSRRSGPSIF</sequence>
<keyword evidence="4" id="KW-1185">Reference proteome</keyword>
<keyword evidence="1" id="KW-0863">Zinc-finger</keyword>
<protein>
    <recommendedName>
        <fullName evidence="2">C2H2-type domain-containing protein</fullName>
    </recommendedName>
</protein>
<comment type="caution">
    <text evidence="3">The sequence shown here is derived from an EMBL/GenBank/DDBJ whole genome shotgun (WGS) entry which is preliminary data.</text>
</comment>
<name>A0ABP9YG46_9FUNG</name>
<accession>A0ABP9YG46</accession>
<dbReference type="PROSITE" id="PS50157">
    <property type="entry name" value="ZINC_FINGER_C2H2_2"/>
    <property type="match status" value="1"/>
</dbReference>
<evidence type="ECO:0000256" key="1">
    <source>
        <dbReference type="PROSITE-ProRule" id="PRU00042"/>
    </source>
</evidence>
<evidence type="ECO:0000313" key="3">
    <source>
        <dbReference type="EMBL" id="GAA5805923.1"/>
    </source>
</evidence>
<proteinExistence type="predicted"/>
<organism evidence="3 4">
    <name type="scientific">Helicostylum pulchrum</name>
    <dbReference type="NCBI Taxonomy" id="562976"/>
    <lineage>
        <taxon>Eukaryota</taxon>
        <taxon>Fungi</taxon>
        <taxon>Fungi incertae sedis</taxon>
        <taxon>Mucoromycota</taxon>
        <taxon>Mucoromycotina</taxon>
        <taxon>Mucoromycetes</taxon>
        <taxon>Mucorales</taxon>
        <taxon>Mucorineae</taxon>
        <taxon>Mucoraceae</taxon>
        <taxon>Helicostylum</taxon>
    </lineage>
</organism>
<dbReference type="PROSITE" id="PS00028">
    <property type="entry name" value="ZINC_FINGER_C2H2_1"/>
    <property type="match status" value="1"/>
</dbReference>
<dbReference type="Proteomes" id="UP001476247">
    <property type="component" value="Unassembled WGS sequence"/>
</dbReference>
<dbReference type="EMBL" id="BAABUJ010000053">
    <property type="protein sequence ID" value="GAA5805923.1"/>
    <property type="molecule type" value="Genomic_DNA"/>
</dbReference>
<gene>
    <name evidence="3" type="ORF">HPULCUR_011449</name>
</gene>
<dbReference type="InterPro" id="IPR013087">
    <property type="entry name" value="Znf_C2H2_type"/>
</dbReference>
<feature type="domain" description="C2H2-type" evidence="2">
    <location>
        <begin position="27"/>
        <end position="55"/>
    </location>
</feature>
<evidence type="ECO:0000259" key="2">
    <source>
        <dbReference type="PROSITE" id="PS50157"/>
    </source>
</evidence>
<keyword evidence="1" id="KW-0862">Zinc</keyword>
<evidence type="ECO:0000313" key="4">
    <source>
        <dbReference type="Proteomes" id="UP001476247"/>
    </source>
</evidence>
<reference evidence="3 4" key="1">
    <citation type="submission" date="2024-04" db="EMBL/GenBank/DDBJ databases">
        <title>genome sequences of Mucor flavus KT1a and Helicostylum pulchrum KT1b strains isolation_sourced from the surface of a dry-aged beef.</title>
        <authorList>
            <person name="Toyotome T."/>
            <person name="Hosono M."/>
            <person name="Torimaru M."/>
            <person name="Fukuda K."/>
            <person name="Mikami N."/>
        </authorList>
    </citation>
    <scope>NUCLEOTIDE SEQUENCE [LARGE SCALE GENOMIC DNA]</scope>
    <source>
        <strain evidence="3 4">KT1b</strain>
    </source>
</reference>